<keyword evidence="2" id="KW-1185">Reference proteome</keyword>
<sequence>MRGSTKLHWMVWSHLCKEFNVSMLGRIGWRLIKQPTSLMAKVLKARYFANSSFMEAQLGSNPTYVWRSILESQKLLRNGLCWKTESGSNISIWCDPWLHDHQNPYVTTEFDPAKGVFMVSDLICQGTWNRNLVESVFNNRDANLILAIYQFKE</sequence>
<reference evidence="2" key="1">
    <citation type="journal article" date="2016" name="Nat. Biotechnol.">
        <title>Sequencing wild and cultivated cassava and related species reveals extensive interspecific hybridization and genetic diversity.</title>
        <authorList>
            <person name="Bredeson J.V."/>
            <person name="Lyons J.B."/>
            <person name="Prochnik S.E."/>
            <person name="Wu G.A."/>
            <person name="Ha C.M."/>
            <person name="Edsinger-Gonzales E."/>
            <person name="Grimwood J."/>
            <person name="Schmutz J."/>
            <person name="Rabbi I.Y."/>
            <person name="Egesi C."/>
            <person name="Nauluvula P."/>
            <person name="Lebot V."/>
            <person name="Ndunguru J."/>
            <person name="Mkamilo G."/>
            <person name="Bart R.S."/>
            <person name="Setter T.L."/>
            <person name="Gleadow R.M."/>
            <person name="Kulakow P."/>
            <person name="Ferguson M.E."/>
            <person name="Rounsley S."/>
            <person name="Rokhsar D.S."/>
        </authorList>
    </citation>
    <scope>NUCLEOTIDE SEQUENCE [LARGE SCALE GENOMIC DNA]</scope>
    <source>
        <strain evidence="2">cv. AM560-2</strain>
    </source>
</reference>
<comment type="caution">
    <text evidence="1">The sequence shown here is derived from an EMBL/GenBank/DDBJ whole genome shotgun (WGS) entry which is preliminary data.</text>
</comment>
<dbReference type="EMBL" id="CM004387">
    <property type="protein sequence ID" value="KAG8662100.1"/>
    <property type="molecule type" value="Genomic_DNA"/>
</dbReference>
<evidence type="ECO:0000313" key="2">
    <source>
        <dbReference type="Proteomes" id="UP000091857"/>
    </source>
</evidence>
<accession>A0ACB7IC86</accession>
<gene>
    <name evidence="1" type="ORF">MANES_01G063949v8</name>
</gene>
<protein>
    <submittedName>
        <fullName evidence="1">Uncharacterized protein</fullName>
    </submittedName>
</protein>
<proteinExistence type="predicted"/>
<organism evidence="1 2">
    <name type="scientific">Manihot esculenta</name>
    <name type="common">Cassava</name>
    <name type="synonym">Jatropha manihot</name>
    <dbReference type="NCBI Taxonomy" id="3983"/>
    <lineage>
        <taxon>Eukaryota</taxon>
        <taxon>Viridiplantae</taxon>
        <taxon>Streptophyta</taxon>
        <taxon>Embryophyta</taxon>
        <taxon>Tracheophyta</taxon>
        <taxon>Spermatophyta</taxon>
        <taxon>Magnoliopsida</taxon>
        <taxon>eudicotyledons</taxon>
        <taxon>Gunneridae</taxon>
        <taxon>Pentapetalae</taxon>
        <taxon>rosids</taxon>
        <taxon>fabids</taxon>
        <taxon>Malpighiales</taxon>
        <taxon>Euphorbiaceae</taxon>
        <taxon>Crotonoideae</taxon>
        <taxon>Manihoteae</taxon>
        <taxon>Manihot</taxon>
    </lineage>
</organism>
<evidence type="ECO:0000313" key="1">
    <source>
        <dbReference type="EMBL" id="KAG8662100.1"/>
    </source>
</evidence>
<name>A0ACB7IC86_MANES</name>
<dbReference type="Proteomes" id="UP000091857">
    <property type="component" value="Chromosome 1"/>
</dbReference>